<dbReference type="InterPro" id="IPR019318">
    <property type="entry name" value="Gua_nucleotide_exch_fac_Ric8"/>
</dbReference>
<keyword evidence="4" id="KW-0344">Guanine-nucleotide releasing factor</keyword>
<name>A0A6F9DR38_9ASCI</name>
<protein>
    <submittedName>
        <fullName evidence="7">Synembryn-A</fullName>
    </submittedName>
</protein>
<dbReference type="PRINTS" id="PR01802">
    <property type="entry name" value="SYNEMBRYN"/>
</dbReference>
<dbReference type="Pfam" id="PF10165">
    <property type="entry name" value="Ric8"/>
    <property type="match status" value="1"/>
</dbReference>
<dbReference type="PANTHER" id="PTHR12425">
    <property type="entry name" value="SYNEMBRYN"/>
    <property type="match status" value="1"/>
</dbReference>
<accession>A0A6F9DR38</accession>
<dbReference type="SUPFAM" id="SSF48371">
    <property type="entry name" value="ARM repeat"/>
    <property type="match status" value="1"/>
</dbReference>
<organism evidence="7">
    <name type="scientific">Phallusia mammillata</name>
    <dbReference type="NCBI Taxonomy" id="59560"/>
    <lineage>
        <taxon>Eukaryota</taxon>
        <taxon>Metazoa</taxon>
        <taxon>Chordata</taxon>
        <taxon>Tunicata</taxon>
        <taxon>Ascidiacea</taxon>
        <taxon>Phlebobranchia</taxon>
        <taxon>Ascidiidae</taxon>
        <taxon>Phallusia</taxon>
    </lineage>
</organism>
<evidence type="ECO:0000256" key="4">
    <source>
        <dbReference type="ARBA" id="ARBA00022658"/>
    </source>
</evidence>
<dbReference type="GO" id="GO:0001965">
    <property type="term" value="F:G-protein alpha-subunit binding"/>
    <property type="evidence" value="ECO:0007669"/>
    <property type="project" value="TreeGrafter"/>
</dbReference>
<dbReference type="AlphaFoldDB" id="A0A6F9DR38"/>
<dbReference type="Gene3D" id="1.25.10.10">
    <property type="entry name" value="Leucine-rich Repeat Variant"/>
    <property type="match status" value="1"/>
</dbReference>
<proteinExistence type="evidence at transcript level"/>
<dbReference type="GO" id="GO:0005938">
    <property type="term" value="C:cell cortex"/>
    <property type="evidence" value="ECO:0007669"/>
    <property type="project" value="UniProtKB-SubCell"/>
</dbReference>
<comment type="subcellular location">
    <subcellularLocation>
        <location evidence="1">Cytoplasm</location>
        <location evidence="1">Cell cortex</location>
    </subcellularLocation>
</comment>
<evidence type="ECO:0000313" key="7">
    <source>
        <dbReference type="EMBL" id="CAB3265579.1"/>
    </source>
</evidence>
<evidence type="ECO:0000256" key="2">
    <source>
        <dbReference type="ARBA" id="ARBA00009049"/>
    </source>
</evidence>
<feature type="region of interest" description="Disordered" evidence="6">
    <location>
        <begin position="499"/>
        <end position="531"/>
    </location>
</feature>
<comment type="similarity">
    <text evidence="2">Belongs to the synembryn family.</text>
</comment>
<keyword evidence="5" id="KW-0143">Chaperone</keyword>
<evidence type="ECO:0000256" key="5">
    <source>
        <dbReference type="ARBA" id="ARBA00023186"/>
    </source>
</evidence>
<keyword evidence="3" id="KW-0963">Cytoplasm</keyword>
<dbReference type="EMBL" id="LR789717">
    <property type="protein sequence ID" value="CAB3265579.1"/>
    <property type="molecule type" value="mRNA"/>
</dbReference>
<dbReference type="GO" id="GO:0007186">
    <property type="term" value="P:G protein-coupled receptor signaling pathway"/>
    <property type="evidence" value="ECO:0007669"/>
    <property type="project" value="TreeGrafter"/>
</dbReference>
<dbReference type="GO" id="GO:0005085">
    <property type="term" value="F:guanyl-nucleotide exchange factor activity"/>
    <property type="evidence" value="ECO:0007669"/>
    <property type="project" value="UniProtKB-KW"/>
</dbReference>
<evidence type="ECO:0000256" key="1">
    <source>
        <dbReference type="ARBA" id="ARBA00004544"/>
    </source>
</evidence>
<feature type="compositionally biased region" description="Basic and acidic residues" evidence="6">
    <location>
        <begin position="520"/>
        <end position="531"/>
    </location>
</feature>
<dbReference type="PANTHER" id="PTHR12425:SF5">
    <property type="entry name" value="SYNEMBRYN"/>
    <property type="match status" value="1"/>
</dbReference>
<sequence length="531" mass="59354">MDLEEPALRAIQSGDETEISQALQEYNETLQSNPQLQQAQRISKQELAKEIIQLFCASKLLPYAVEAVTTLRFLSRDKSVVAKHFTEKRGNELLLNLAKLNANEDYKYSEPDVELNACKCLCNVIYLSKDATGLCKNSSFIKALVHKIGSHKKHTHNQNVINLKLIFLVSALNPEGRKIITEQCDGRKSVLDFLNNTLESSTNNEDTDHGKKFTADKTTICCELLKVLFNLNMDLRHAKIYSENETEELNLTMEYCRTILLSTSSIPELTEGLHCSAGNAIYSIPPVCMSIDRLLLVSKDDTAPSDIKQEIMPVMVLVDILKEKVMNDIIKTEILHPILALLSDLCRRSSEIRRYFKDLILPPRKDFKHRPEEGLRFRNKLIKLFTHTNTNVKEGVADFLFVLCKESVDRFVKYTGYGNAAGLLASRGLLAGGHGETVYSDADSDSDTEEYKEASTKINPVTGHIPLPVSSPMEGMTDEQKEHLAAQLANDISKLSSGSIIQPMGIGPDGSLVPLQQQVHDTELKEDSDSD</sequence>
<dbReference type="InterPro" id="IPR011989">
    <property type="entry name" value="ARM-like"/>
</dbReference>
<evidence type="ECO:0000256" key="6">
    <source>
        <dbReference type="SAM" id="MobiDB-lite"/>
    </source>
</evidence>
<dbReference type="InterPro" id="IPR016024">
    <property type="entry name" value="ARM-type_fold"/>
</dbReference>
<dbReference type="InterPro" id="IPR008376">
    <property type="entry name" value="Chaperone_Ric-8_A/B"/>
</dbReference>
<reference evidence="7" key="1">
    <citation type="submission" date="2020-04" db="EMBL/GenBank/DDBJ databases">
        <authorList>
            <person name="Neveu A P."/>
        </authorList>
    </citation>
    <scope>NUCLEOTIDE SEQUENCE</scope>
    <source>
        <tissue evidence="7">Whole embryo</tissue>
    </source>
</reference>
<evidence type="ECO:0000256" key="3">
    <source>
        <dbReference type="ARBA" id="ARBA00022490"/>
    </source>
</evidence>
<gene>
    <name evidence="7" type="primary">Ric8a</name>
</gene>